<keyword evidence="1" id="KW-0812">Transmembrane</keyword>
<gene>
    <name evidence="2" type="ORF">BCR33DRAFT_716577</name>
</gene>
<name>A0A1Y2CG57_9FUNG</name>
<feature type="transmembrane region" description="Helical" evidence="1">
    <location>
        <begin position="78"/>
        <end position="95"/>
    </location>
</feature>
<keyword evidence="1" id="KW-1133">Transmembrane helix</keyword>
<evidence type="ECO:0000256" key="1">
    <source>
        <dbReference type="SAM" id="Phobius"/>
    </source>
</evidence>
<evidence type="ECO:0000313" key="3">
    <source>
        <dbReference type="Proteomes" id="UP000193642"/>
    </source>
</evidence>
<accession>A0A1Y2CG57</accession>
<keyword evidence="1" id="KW-0472">Membrane</keyword>
<comment type="caution">
    <text evidence="2">The sequence shown here is derived from an EMBL/GenBank/DDBJ whole genome shotgun (WGS) entry which is preliminary data.</text>
</comment>
<feature type="transmembrane region" description="Helical" evidence="1">
    <location>
        <begin position="181"/>
        <end position="201"/>
    </location>
</feature>
<dbReference type="OrthoDB" id="2153227at2759"/>
<dbReference type="Proteomes" id="UP000193642">
    <property type="component" value="Unassembled WGS sequence"/>
</dbReference>
<feature type="non-terminal residue" evidence="2">
    <location>
        <position position="283"/>
    </location>
</feature>
<sequence>MTIISGLGIEVALHGLVSVCFCLATLQTKADRKMYIISTLLIVCNISGIIYILMELYLEYVVGSSSCSVAGFIDNLSSHLLLISFEAIILYKCYFITNQNKYALFCIYLVSLHRIVWMAADMFRSYALWDDSQYTCVYFQDSTTGSGYNVADIICDAFATFTALTVACLRMNLNSKYIQTMIIRTIGRTVLVIAASCWVLAITSSGSENTWYYIAWNTQTYVLLRMANLDVLLNSAQRQTSSKARWWDTINWLELRQLFIKFDGLSNSIDIQTPTQVKDMTDV</sequence>
<feature type="transmembrane region" description="Helical" evidence="1">
    <location>
        <begin position="6"/>
        <end position="26"/>
    </location>
</feature>
<feature type="transmembrane region" description="Helical" evidence="1">
    <location>
        <begin position="148"/>
        <end position="169"/>
    </location>
</feature>
<feature type="transmembrane region" description="Helical" evidence="1">
    <location>
        <begin position="102"/>
        <end position="120"/>
    </location>
</feature>
<evidence type="ECO:0008006" key="4">
    <source>
        <dbReference type="Google" id="ProtNLM"/>
    </source>
</evidence>
<organism evidence="2 3">
    <name type="scientific">Rhizoclosmatium globosum</name>
    <dbReference type="NCBI Taxonomy" id="329046"/>
    <lineage>
        <taxon>Eukaryota</taxon>
        <taxon>Fungi</taxon>
        <taxon>Fungi incertae sedis</taxon>
        <taxon>Chytridiomycota</taxon>
        <taxon>Chytridiomycota incertae sedis</taxon>
        <taxon>Chytridiomycetes</taxon>
        <taxon>Chytridiales</taxon>
        <taxon>Chytriomycetaceae</taxon>
        <taxon>Rhizoclosmatium</taxon>
    </lineage>
</organism>
<evidence type="ECO:0000313" key="2">
    <source>
        <dbReference type="EMBL" id="ORY45295.1"/>
    </source>
</evidence>
<reference evidence="2 3" key="1">
    <citation type="submission" date="2016-07" db="EMBL/GenBank/DDBJ databases">
        <title>Pervasive Adenine N6-methylation of Active Genes in Fungi.</title>
        <authorList>
            <consortium name="DOE Joint Genome Institute"/>
            <person name="Mondo S.J."/>
            <person name="Dannebaum R.O."/>
            <person name="Kuo R.C."/>
            <person name="Labutti K."/>
            <person name="Haridas S."/>
            <person name="Kuo A."/>
            <person name="Salamov A."/>
            <person name="Ahrendt S.R."/>
            <person name="Lipzen A."/>
            <person name="Sullivan W."/>
            <person name="Andreopoulos W.B."/>
            <person name="Clum A."/>
            <person name="Lindquist E."/>
            <person name="Daum C."/>
            <person name="Ramamoorthy G.K."/>
            <person name="Gryganskyi A."/>
            <person name="Culley D."/>
            <person name="Magnuson J.K."/>
            <person name="James T.Y."/>
            <person name="O'Malley M.A."/>
            <person name="Stajich J.E."/>
            <person name="Spatafora J.W."/>
            <person name="Visel A."/>
            <person name="Grigoriev I.V."/>
        </authorList>
    </citation>
    <scope>NUCLEOTIDE SEQUENCE [LARGE SCALE GENOMIC DNA]</scope>
    <source>
        <strain evidence="2 3">JEL800</strain>
    </source>
</reference>
<keyword evidence="3" id="KW-1185">Reference proteome</keyword>
<protein>
    <recommendedName>
        <fullName evidence="4">G-protein coupled receptors family 1 profile domain-containing protein</fullName>
    </recommendedName>
</protein>
<dbReference type="AlphaFoldDB" id="A0A1Y2CG57"/>
<dbReference type="EMBL" id="MCGO01000020">
    <property type="protein sequence ID" value="ORY45295.1"/>
    <property type="molecule type" value="Genomic_DNA"/>
</dbReference>
<proteinExistence type="predicted"/>
<feature type="transmembrane region" description="Helical" evidence="1">
    <location>
        <begin position="35"/>
        <end position="58"/>
    </location>
</feature>